<dbReference type="Pfam" id="PF05593">
    <property type="entry name" value="RHS_repeat"/>
    <property type="match status" value="1"/>
</dbReference>
<dbReference type="GO" id="GO:0005737">
    <property type="term" value="C:cytoplasm"/>
    <property type="evidence" value="ECO:0007669"/>
    <property type="project" value="InterPro"/>
</dbReference>
<evidence type="ECO:0000256" key="2">
    <source>
        <dbReference type="ARBA" id="ARBA00022525"/>
    </source>
</evidence>
<feature type="region of interest" description="Disordered" evidence="4">
    <location>
        <begin position="48"/>
        <end position="122"/>
    </location>
</feature>
<dbReference type="PANTHER" id="PTHR32305:SF17">
    <property type="entry name" value="TRNA NUCLEASE WAPA"/>
    <property type="match status" value="1"/>
</dbReference>
<dbReference type="Proteomes" id="UP000518206">
    <property type="component" value="Unassembled WGS sequence"/>
</dbReference>
<comment type="caution">
    <text evidence="5">The sequence shown here is derived from an EMBL/GenBank/DDBJ whole genome shotgun (WGS) entry which is preliminary data.</text>
</comment>
<feature type="region of interest" description="Disordered" evidence="4">
    <location>
        <begin position="1972"/>
        <end position="1992"/>
    </location>
</feature>
<organism evidence="5 6">
    <name type="scientific">Cellulomonas cellasea</name>
    <dbReference type="NCBI Taxonomy" id="43670"/>
    <lineage>
        <taxon>Bacteria</taxon>
        <taxon>Bacillati</taxon>
        <taxon>Actinomycetota</taxon>
        <taxon>Actinomycetes</taxon>
        <taxon>Micrococcales</taxon>
        <taxon>Cellulomonadaceae</taxon>
        <taxon>Cellulomonas</taxon>
    </lineage>
</organism>
<protein>
    <submittedName>
        <fullName evidence="5">RHS repeat-associated protein</fullName>
    </submittedName>
</protein>
<dbReference type="NCBIfam" id="TIGR01643">
    <property type="entry name" value="YD_repeat_2x"/>
    <property type="match status" value="1"/>
</dbReference>
<dbReference type="Gene3D" id="2.180.10.10">
    <property type="entry name" value="RHS repeat-associated core"/>
    <property type="match status" value="2"/>
</dbReference>
<name>A0A7W4YCQ1_9CELL</name>
<evidence type="ECO:0000256" key="4">
    <source>
        <dbReference type="SAM" id="MobiDB-lite"/>
    </source>
</evidence>
<evidence type="ECO:0000313" key="6">
    <source>
        <dbReference type="Proteomes" id="UP000518206"/>
    </source>
</evidence>
<dbReference type="InterPro" id="IPR031325">
    <property type="entry name" value="RHS_repeat"/>
</dbReference>
<dbReference type="PANTHER" id="PTHR32305">
    <property type="match status" value="1"/>
</dbReference>
<dbReference type="NCBIfam" id="TIGR03696">
    <property type="entry name" value="Rhs_assc_core"/>
    <property type="match status" value="1"/>
</dbReference>
<dbReference type="InterPro" id="IPR006530">
    <property type="entry name" value="YD"/>
</dbReference>
<accession>A0A7W4YCQ1</accession>
<dbReference type="GO" id="GO:0005576">
    <property type="term" value="C:extracellular region"/>
    <property type="evidence" value="ECO:0007669"/>
    <property type="project" value="UniProtKB-SubCell"/>
</dbReference>
<keyword evidence="3" id="KW-0843">Virulence</keyword>
<feature type="region of interest" description="Disordered" evidence="4">
    <location>
        <begin position="1218"/>
        <end position="1238"/>
    </location>
</feature>
<keyword evidence="2" id="KW-0964">Secreted</keyword>
<evidence type="ECO:0000313" key="5">
    <source>
        <dbReference type="EMBL" id="MBB2923756.1"/>
    </source>
</evidence>
<reference evidence="5 6" key="1">
    <citation type="submission" date="2020-08" db="EMBL/GenBank/DDBJ databases">
        <title>The Agave Microbiome: Exploring the role of microbial communities in plant adaptations to desert environments.</title>
        <authorList>
            <person name="Partida-Martinez L.P."/>
        </authorList>
    </citation>
    <scope>NUCLEOTIDE SEQUENCE [LARGE SCALE GENOMIC DNA]</scope>
    <source>
        <strain evidence="5 6">RAS26</strain>
    </source>
</reference>
<dbReference type="EMBL" id="JACHVX010000003">
    <property type="protein sequence ID" value="MBB2923756.1"/>
    <property type="molecule type" value="Genomic_DNA"/>
</dbReference>
<dbReference type="Pfam" id="PF03534">
    <property type="entry name" value="SpvB"/>
    <property type="match status" value="1"/>
</dbReference>
<dbReference type="InterPro" id="IPR050708">
    <property type="entry name" value="T6SS_VgrG/RHS"/>
</dbReference>
<evidence type="ECO:0000256" key="1">
    <source>
        <dbReference type="ARBA" id="ARBA00004613"/>
    </source>
</evidence>
<proteinExistence type="predicted"/>
<dbReference type="InterPro" id="IPR022385">
    <property type="entry name" value="Rhs_assc_core"/>
</dbReference>
<comment type="subcellular location">
    <subcellularLocation>
        <location evidence="1">Secreted</location>
    </subcellularLocation>
</comment>
<dbReference type="InterPro" id="IPR003284">
    <property type="entry name" value="Sal_SpvB"/>
</dbReference>
<dbReference type="RefSeq" id="WP_183296551.1">
    <property type="nucleotide sequence ID" value="NZ_JACHVX010000003.1"/>
</dbReference>
<evidence type="ECO:0000256" key="3">
    <source>
        <dbReference type="ARBA" id="ARBA00023026"/>
    </source>
</evidence>
<feature type="compositionally biased region" description="Basic and acidic residues" evidence="4">
    <location>
        <begin position="48"/>
        <end position="68"/>
    </location>
</feature>
<sequence>MPEGMSQGELMGFRRLRSMVGGTVSGVLLVTVGLVTVPASAADLSRDRWTAEERRAHGAEVAPERDETPPIESSTTPVRDLVATPGPVPRPMRSPREPRRVRWPSAGTSTLNVSPGAEAGRDAISLERERPSAGTDRKVKVQVFDHAKATDAGVDGVLLKISPNASTSDEAPVDVSVDYTDFADAYGGDWAHRLRLVSMPACALTTPEVAACRKQTPVESVNDVETSSVSASVSVASASVMAVSAGAGSSAGNWGATPLAPSSTWNVSEQTGAFNWSYPLRVAPGVGGPEPKLALGYSASSIDGKVASTNNQTSWIGDGWDLSTGFIERKYTPCSMDKTGGNNASLTTGDQCWAGDNATMAFTGHGGDLVKDAVSGTWRLKDDDSTRIERLTGGFNDDNDGEYWKVTTPDGMQYYFGRGKRSSTDTLALNSAWSMPVFGNQAGEPCYNASYASAWCTQTWRWNLDYVVDPSGNSMTFVYAAETNKYGRNQNQAVSTYTRGGYLTRIDYGQRAGAEATTAPMKVDFGVAERCLPSGSVTCDPAQLTAANAASWPDVPFDRICTGTSCPNVTSPAFFTTKRLTTVTTSVHSSGSYTPVDTWTLKHTYPDPGDGTSPALFLSAITHAGKVGGTVTLPDVTFVGEQMANRVDKLGDLGPPMNRFRLSSITSESGATTSIEYTAEDCTSASLPATADSNTRRCFPVRWVPAGQVGPVVEYFHKYLVDSIVESPNDVLSPPIETYYSYVGTPAWHYDDNTLVPAAERTWSEFRGYDTVDVITGDPSASVRSQERMRFFRGMHGDKLANGSTRAVSIDGIADTDRLNGFLREQITYNGVGGAEVDGQVFTPWVSPATATGADGTTSSYRGTATSEARVTAPALAGGKRTTRTVTTFENTYGTPTEIDDLGDIAVDTDDRCTRNEYVHNTTAWILGTLKRAETVGVKCAATPARPADVLADEKTSYDGLAYGAAPTRGLPTTKESLKSYSGGAPVYLTDATTVYDALGRPVSVTDTLGRATSTSFTPAISGPLTSMTTTGPDPDGSGPGAAFVSTTVINPAWGAVWKSTDANGKVTTATFDALGRTTAVWKPGRAQASATPHATYAYTVSRTAPNTVTTKTLDANENYQTTVELFDGLLRQRQTQSPSHSTSNPGRMVTDKVYDSRGAVTVANSAWLTTGEPGTTVVYPVRAVPSRVRYEYDGAGRATAEIMDVSEQERSRVTTTYGGDRVNIDPPTGATPTTSITDGRGQQVELRQYLGAAPTGAYQAASYAYDRGGRMTKAIDAANNVWTYGYDLRGRQVSASDPDKGTSTTVYDDGGQVVSTTDAKSATLFYVRDQLGRQVELRDSSATGTVRASWTYDTLAKGQLTSSTRKVGGASYTTALTGYDDAYRPLGKTISLPGAEVGQSGTFTYTTGYTYMPDGQVADVTQPAVGGLDAETDSTFYDSLGKPEFMTGGFGSGVYVADTLYDEHGRVERYDLGNTYAYFVNYLYETGTGRLDETWVERENGVGRDKDVKYTYDLAGNPTSIVDTATGTPTDAQCYRYDGLRRLSSAWTPANANCGTTPTAAGLGGPAPYWKDYTFDAIGNRKTEITHTSSGDTTQTYAYPASGASSTRPHAVTSVTQSGVGGAATSSYLYDDAGNTTTRNRAGKTGQTLTWDAEQRLTSVTEGSSTATYLYSADGERLIRKQNGITTIYLQDGTELTRSATGKLSAARYYAFNGSTVAVRTGNNADDVSTLVPDTQGTAQLSITNVGGAVTKRRTDPYGNPRGKSPAWIGDHGFLDKPLDTTGLNQVGARYYDAAIARFTSVDPVMSLDDPQQWAGYSYSNNNPVTYSDPTGLLVGKATSGYKKSSIPKRSYSRQSDFSVSLGIGVVNSLIDIVNTPAHIWNFQMRKYRLGSSLAAPLVPSIKNPRTDAANKVIEGVGYWSLIFIPISKVGLVGKAAPYAAKAEAAASAGAAASRAAPAAAARTSEKVVSSAPPRYGSASGPWSEGVAARPGGAEAQLTGGSCVSACGAMLSGRSQTELLAKLGDWSNPQALARELGDGWIGGFFGSGEDAVAAASRGPMGATLQAGMGPGHMVMTSPLGNGRFLVRDPWAGGSSYEVSSGWISQYVNGGVFR</sequence>
<gene>
    <name evidence="5" type="ORF">FHR80_002681</name>
</gene>
<reference evidence="5 6" key="2">
    <citation type="submission" date="2020-08" db="EMBL/GenBank/DDBJ databases">
        <authorList>
            <person name="Partida-Martinez L."/>
            <person name="Huntemann M."/>
            <person name="Clum A."/>
            <person name="Wang J."/>
            <person name="Palaniappan K."/>
            <person name="Ritter S."/>
            <person name="Chen I.-M."/>
            <person name="Stamatis D."/>
            <person name="Reddy T."/>
            <person name="O'Malley R."/>
            <person name="Daum C."/>
            <person name="Shapiro N."/>
            <person name="Ivanova N."/>
            <person name="Kyrpides N."/>
            <person name="Woyke T."/>
        </authorList>
    </citation>
    <scope>NUCLEOTIDE SEQUENCE [LARGE SCALE GENOMIC DNA]</scope>
    <source>
        <strain evidence="5 6">RAS26</strain>
    </source>
</reference>